<feature type="compositionally biased region" description="Polar residues" evidence="1">
    <location>
        <begin position="40"/>
        <end position="50"/>
    </location>
</feature>
<dbReference type="Proteomes" id="UP000298061">
    <property type="component" value="Unassembled WGS sequence"/>
</dbReference>
<keyword evidence="3" id="KW-1185">Reference proteome</keyword>
<dbReference type="AlphaFoldDB" id="A0A4Y9ZH98"/>
<evidence type="ECO:0000313" key="2">
    <source>
        <dbReference type="EMBL" id="TFY73148.1"/>
    </source>
</evidence>
<reference evidence="2 3" key="1">
    <citation type="submission" date="2019-02" db="EMBL/GenBank/DDBJ databases">
        <title>Genome sequencing of the rare red list fungi Hericium alpestre (H. flagellum).</title>
        <authorList>
            <person name="Buettner E."/>
            <person name="Kellner H."/>
        </authorList>
    </citation>
    <scope>NUCLEOTIDE SEQUENCE [LARGE SCALE GENOMIC DNA]</scope>
    <source>
        <strain evidence="2 3">DSM 108284</strain>
    </source>
</reference>
<feature type="compositionally biased region" description="Basic and acidic residues" evidence="1">
    <location>
        <begin position="1"/>
        <end position="11"/>
    </location>
</feature>
<feature type="region of interest" description="Disordered" evidence="1">
    <location>
        <begin position="1"/>
        <end position="69"/>
    </location>
</feature>
<sequence length="69" mass="7907">MSHYPEPDEAQRGNYNDGYTPYPTHNPYDQQQQQYPDPYSTQPHPLSSSMYPHGPPPGAQDPFSSYPHD</sequence>
<feature type="non-terminal residue" evidence="2">
    <location>
        <position position="69"/>
    </location>
</feature>
<proteinExistence type="predicted"/>
<dbReference type="EMBL" id="SFCI01003246">
    <property type="protein sequence ID" value="TFY73148.1"/>
    <property type="molecule type" value="Genomic_DNA"/>
</dbReference>
<gene>
    <name evidence="2" type="ORF">EWM64_g10864</name>
</gene>
<name>A0A4Y9ZH98_9AGAM</name>
<comment type="caution">
    <text evidence="2">The sequence shown here is derived from an EMBL/GenBank/DDBJ whole genome shotgun (WGS) entry which is preliminary data.</text>
</comment>
<evidence type="ECO:0000256" key="1">
    <source>
        <dbReference type="SAM" id="MobiDB-lite"/>
    </source>
</evidence>
<organism evidence="2 3">
    <name type="scientific">Hericium alpestre</name>
    <dbReference type="NCBI Taxonomy" id="135208"/>
    <lineage>
        <taxon>Eukaryota</taxon>
        <taxon>Fungi</taxon>
        <taxon>Dikarya</taxon>
        <taxon>Basidiomycota</taxon>
        <taxon>Agaricomycotina</taxon>
        <taxon>Agaricomycetes</taxon>
        <taxon>Russulales</taxon>
        <taxon>Hericiaceae</taxon>
        <taxon>Hericium</taxon>
    </lineage>
</organism>
<feature type="compositionally biased region" description="Low complexity" evidence="1">
    <location>
        <begin position="27"/>
        <end position="39"/>
    </location>
</feature>
<protein>
    <submittedName>
        <fullName evidence="2">Uncharacterized protein</fullName>
    </submittedName>
</protein>
<evidence type="ECO:0000313" key="3">
    <source>
        <dbReference type="Proteomes" id="UP000298061"/>
    </source>
</evidence>
<accession>A0A4Y9ZH98</accession>